<protein>
    <recommendedName>
        <fullName evidence="3">SnoaL-like domain-containing protein</fullName>
    </recommendedName>
</protein>
<dbReference type="InterPro" id="IPR032710">
    <property type="entry name" value="NTF2-like_dom_sf"/>
</dbReference>
<gene>
    <name evidence="1" type="ORF">SAMN02744124_01964</name>
</gene>
<evidence type="ECO:0000313" key="1">
    <source>
        <dbReference type="EMBL" id="SMF22858.1"/>
    </source>
</evidence>
<dbReference type="SUPFAM" id="SSF54427">
    <property type="entry name" value="NTF2-like"/>
    <property type="match status" value="1"/>
</dbReference>
<organism evidence="1 2">
    <name type="scientific">Paenibacillus barengoltzii J12</name>
    <dbReference type="NCBI Taxonomy" id="935846"/>
    <lineage>
        <taxon>Bacteria</taxon>
        <taxon>Bacillati</taxon>
        <taxon>Bacillota</taxon>
        <taxon>Bacilli</taxon>
        <taxon>Bacillales</taxon>
        <taxon>Paenibacillaceae</taxon>
        <taxon>Paenibacillus</taxon>
    </lineage>
</organism>
<comment type="caution">
    <text evidence="1">The sequence shown here is derived from an EMBL/GenBank/DDBJ whole genome shotgun (WGS) entry which is preliminary data.</text>
</comment>
<reference evidence="1 2" key="1">
    <citation type="submission" date="2017-04" db="EMBL/GenBank/DDBJ databases">
        <authorList>
            <person name="Varghese N."/>
            <person name="Submissions S."/>
        </authorList>
    </citation>
    <scope>NUCLEOTIDE SEQUENCE [LARGE SCALE GENOMIC DNA]</scope>
    <source>
        <strain evidence="1 2">J12</strain>
    </source>
</reference>
<accession>A0ABY1LWY5</accession>
<name>A0ABY1LWY5_9BACL</name>
<evidence type="ECO:0000313" key="2">
    <source>
        <dbReference type="Proteomes" id="UP000192939"/>
    </source>
</evidence>
<proteinExistence type="predicted"/>
<dbReference type="Gene3D" id="3.10.450.50">
    <property type="match status" value="1"/>
</dbReference>
<dbReference type="EMBL" id="FXAE01000016">
    <property type="protein sequence ID" value="SMF22858.1"/>
    <property type="molecule type" value="Genomic_DNA"/>
</dbReference>
<dbReference type="Proteomes" id="UP000192939">
    <property type="component" value="Unassembled WGS sequence"/>
</dbReference>
<keyword evidence="2" id="KW-1185">Reference proteome</keyword>
<dbReference type="RefSeq" id="WP_085278905.1">
    <property type="nucleotide sequence ID" value="NZ_FXAE01000016.1"/>
</dbReference>
<evidence type="ECO:0008006" key="3">
    <source>
        <dbReference type="Google" id="ProtNLM"/>
    </source>
</evidence>
<sequence length="130" mass="15160">MKLDVVKQYFRLTEQFRTAETDYVGILHPNIEQTEYPNLLTAQLTVSDWQTLFQRMPGGVKLLASQNYDIQRAYELEDTVITEVVWTAEVGADVGPFKTGQPLKANFCCVFEFLDGLIYRQRNYDCFERF</sequence>